<evidence type="ECO:0000313" key="3">
    <source>
        <dbReference type="Proteomes" id="UP000002051"/>
    </source>
</evidence>
<dbReference type="InterPro" id="IPR008480">
    <property type="entry name" value="DUF761_pln"/>
</dbReference>
<dbReference type="AlphaFoldDB" id="A0A072UH41"/>
<evidence type="ECO:0000313" key="2">
    <source>
        <dbReference type="EnsemblPlants" id="KEH28992"/>
    </source>
</evidence>
<reference evidence="2" key="3">
    <citation type="submission" date="2015-04" db="UniProtKB">
        <authorList>
            <consortium name="EnsemblPlants"/>
        </authorList>
    </citation>
    <scope>IDENTIFICATION</scope>
    <source>
        <strain evidence="2">cv. Jemalong A17</strain>
    </source>
</reference>
<gene>
    <name evidence="1" type="ordered locus">MTR_4g019980</name>
</gene>
<organism evidence="1 3">
    <name type="scientific">Medicago truncatula</name>
    <name type="common">Barrel medic</name>
    <name type="synonym">Medicago tribuloides</name>
    <dbReference type="NCBI Taxonomy" id="3880"/>
    <lineage>
        <taxon>Eukaryota</taxon>
        <taxon>Viridiplantae</taxon>
        <taxon>Streptophyta</taxon>
        <taxon>Embryophyta</taxon>
        <taxon>Tracheophyta</taxon>
        <taxon>Spermatophyta</taxon>
        <taxon>Magnoliopsida</taxon>
        <taxon>eudicotyledons</taxon>
        <taxon>Gunneridae</taxon>
        <taxon>Pentapetalae</taxon>
        <taxon>rosids</taxon>
        <taxon>fabids</taxon>
        <taxon>Fabales</taxon>
        <taxon>Fabaceae</taxon>
        <taxon>Papilionoideae</taxon>
        <taxon>50 kb inversion clade</taxon>
        <taxon>NPAAA clade</taxon>
        <taxon>Hologalegina</taxon>
        <taxon>IRL clade</taxon>
        <taxon>Trifolieae</taxon>
        <taxon>Medicago</taxon>
    </lineage>
</organism>
<reference evidence="1 3" key="2">
    <citation type="journal article" date="2014" name="BMC Genomics">
        <title>An improved genome release (version Mt4.0) for the model legume Medicago truncatula.</title>
        <authorList>
            <person name="Tang H."/>
            <person name="Krishnakumar V."/>
            <person name="Bidwell S."/>
            <person name="Rosen B."/>
            <person name="Chan A."/>
            <person name="Zhou S."/>
            <person name="Gentzbittel L."/>
            <person name="Childs K.L."/>
            <person name="Yandell M."/>
            <person name="Gundlach H."/>
            <person name="Mayer K.F."/>
            <person name="Schwartz D.C."/>
            <person name="Town C.D."/>
        </authorList>
    </citation>
    <scope>GENOME REANNOTATION</scope>
    <source>
        <strain evidence="1">A17</strain>
        <strain evidence="2 3">cv. Jemalong A17</strain>
    </source>
</reference>
<dbReference type="PANTHER" id="PTHR33098:SF109">
    <property type="entry name" value="OS07G0563400 PROTEIN"/>
    <property type="match status" value="1"/>
</dbReference>
<dbReference type="Proteomes" id="UP000002051">
    <property type="component" value="Chromosome 4"/>
</dbReference>
<evidence type="ECO:0000313" key="1">
    <source>
        <dbReference type="EMBL" id="KEH28992.1"/>
    </source>
</evidence>
<proteinExistence type="predicted"/>
<dbReference type="PANTHER" id="PTHR33098">
    <property type="entry name" value="COTTON FIBER (DUF761)"/>
    <property type="match status" value="1"/>
</dbReference>
<dbReference type="EnsemblPlants" id="KEH28992">
    <property type="protein sequence ID" value="KEH28992"/>
    <property type="gene ID" value="MTR_4g019980"/>
</dbReference>
<sequence length="189" mass="21505">MMRIQMFRILQSLTFMTEASVKYVVQGKIVTSRIIMIIRTLSKLQEDKLNFLLEKPSLKSSGFRLENKSKERKDSEVKHEAPIVGKMRVGITSLGQFMPNRTGRNGRRKQIEVVGSSIQAVSGTPLRHGIGGSGPVMKKSETFSSREKSVSLVRKEPSLSQDELNQRVEAFINKFNAEMRLQRQESLRH</sequence>
<dbReference type="HOGENOM" id="CLU_1436428_0_0_1"/>
<accession>A0A072UH41</accession>
<reference evidence="1 3" key="1">
    <citation type="journal article" date="2011" name="Nature">
        <title>The Medicago genome provides insight into the evolution of rhizobial symbioses.</title>
        <authorList>
            <person name="Young N.D."/>
            <person name="Debelle F."/>
            <person name="Oldroyd G.E."/>
            <person name="Geurts R."/>
            <person name="Cannon S.B."/>
            <person name="Udvardi M.K."/>
            <person name="Benedito V.A."/>
            <person name="Mayer K.F."/>
            <person name="Gouzy J."/>
            <person name="Schoof H."/>
            <person name="Van de Peer Y."/>
            <person name="Proost S."/>
            <person name="Cook D.R."/>
            <person name="Meyers B.C."/>
            <person name="Spannagl M."/>
            <person name="Cheung F."/>
            <person name="De Mita S."/>
            <person name="Krishnakumar V."/>
            <person name="Gundlach H."/>
            <person name="Zhou S."/>
            <person name="Mudge J."/>
            <person name="Bharti A.K."/>
            <person name="Murray J.D."/>
            <person name="Naoumkina M.A."/>
            <person name="Rosen B."/>
            <person name="Silverstein K.A."/>
            <person name="Tang H."/>
            <person name="Rombauts S."/>
            <person name="Zhao P.X."/>
            <person name="Zhou P."/>
            <person name="Barbe V."/>
            <person name="Bardou P."/>
            <person name="Bechner M."/>
            <person name="Bellec A."/>
            <person name="Berger A."/>
            <person name="Berges H."/>
            <person name="Bidwell S."/>
            <person name="Bisseling T."/>
            <person name="Choisne N."/>
            <person name="Couloux A."/>
            <person name="Denny R."/>
            <person name="Deshpande S."/>
            <person name="Dai X."/>
            <person name="Doyle J.J."/>
            <person name="Dudez A.M."/>
            <person name="Farmer A.D."/>
            <person name="Fouteau S."/>
            <person name="Franken C."/>
            <person name="Gibelin C."/>
            <person name="Gish J."/>
            <person name="Goldstein S."/>
            <person name="Gonzalez A.J."/>
            <person name="Green P.J."/>
            <person name="Hallab A."/>
            <person name="Hartog M."/>
            <person name="Hua A."/>
            <person name="Humphray S.J."/>
            <person name="Jeong D.H."/>
            <person name="Jing Y."/>
            <person name="Jocker A."/>
            <person name="Kenton S.M."/>
            <person name="Kim D.J."/>
            <person name="Klee K."/>
            <person name="Lai H."/>
            <person name="Lang C."/>
            <person name="Lin S."/>
            <person name="Macmil S.L."/>
            <person name="Magdelenat G."/>
            <person name="Matthews L."/>
            <person name="McCorrison J."/>
            <person name="Monaghan E.L."/>
            <person name="Mun J.H."/>
            <person name="Najar F.Z."/>
            <person name="Nicholson C."/>
            <person name="Noirot C."/>
            <person name="O'Bleness M."/>
            <person name="Paule C.R."/>
            <person name="Poulain J."/>
            <person name="Prion F."/>
            <person name="Qin B."/>
            <person name="Qu C."/>
            <person name="Retzel E.F."/>
            <person name="Riddle C."/>
            <person name="Sallet E."/>
            <person name="Samain S."/>
            <person name="Samson N."/>
            <person name="Sanders I."/>
            <person name="Saurat O."/>
            <person name="Scarpelli C."/>
            <person name="Schiex T."/>
            <person name="Segurens B."/>
            <person name="Severin A.J."/>
            <person name="Sherrier D.J."/>
            <person name="Shi R."/>
            <person name="Sims S."/>
            <person name="Singer S.R."/>
            <person name="Sinharoy S."/>
            <person name="Sterck L."/>
            <person name="Viollet A."/>
            <person name="Wang B.B."/>
            <person name="Wang K."/>
            <person name="Wang M."/>
            <person name="Wang X."/>
            <person name="Warfsmann J."/>
            <person name="Weissenbach J."/>
            <person name="White D.D."/>
            <person name="White J.D."/>
            <person name="Wiley G.B."/>
            <person name="Wincker P."/>
            <person name="Xing Y."/>
            <person name="Yang L."/>
            <person name="Yao Z."/>
            <person name="Ying F."/>
            <person name="Zhai J."/>
            <person name="Zhou L."/>
            <person name="Zuber A."/>
            <person name="Denarie J."/>
            <person name="Dixon R.A."/>
            <person name="May G.D."/>
            <person name="Schwartz D.C."/>
            <person name="Rogers J."/>
            <person name="Quetier F."/>
            <person name="Town C.D."/>
            <person name="Roe B.A."/>
        </authorList>
    </citation>
    <scope>NUCLEOTIDE SEQUENCE [LARGE SCALE GENOMIC DNA]</scope>
    <source>
        <strain evidence="1">A17</strain>
        <strain evidence="2 3">cv. Jemalong A17</strain>
    </source>
</reference>
<dbReference type="EMBL" id="CM001220">
    <property type="protein sequence ID" value="KEH28992.1"/>
    <property type="molecule type" value="Genomic_DNA"/>
</dbReference>
<name>A0A072UH41_MEDTR</name>
<keyword evidence="3" id="KW-1185">Reference proteome</keyword>
<dbReference type="STRING" id="3880.A0A072UH41"/>
<protein>
    <submittedName>
        <fullName evidence="1">DUF761 domain protein</fullName>
    </submittedName>
</protein>
<dbReference type="Pfam" id="PF05553">
    <property type="entry name" value="DUF761"/>
    <property type="match status" value="1"/>
</dbReference>